<dbReference type="InterPro" id="IPR024079">
    <property type="entry name" value="MetalloPept_cat_dom_sf"/>
</dbReference>
<dbReference type="PRINTS" id="PR00786">
    <property type="entry name" value="NEPRILYSIN"/>
</dbReference>
<keyword evidence="8" id="KW-0482">Metalloprotease</keyword>
<accession>A0AA38IDR7</accession>
<dbReference type="PANTHER" id="PTHR11733">
    <property type="entry name" value="ZINC METALLOPROTEASE FAMILY M13 NEPRILYSIN-RELATED"/>
    <property type="match status" value="1"/>
</dbReference>
<evidence type="ECO:0000256" key="3">
    <source>
        <dbReference type="ARBA" id="ARBA00007357"/>
    </source>
</evidence>
<dbReference type="GO" id="GO:0005886">
    <property type="term" value="C:plasma membrane"/>
    <property type="evidence" value="ECO:0007669"/>
    <property type="project" value="UniProtKB-SubCell"/>
</dbReference>
<dbReference type="InterPro" id="IPR000718">
    <property type="entry name" value="Peptidase_M13"/>
</dbReference>
<sequence length="720" mass="81983">MNPLTIILKLVLTVSLFCTSSSVEYFSENDIPELKYLDDSVDPCDNFYDFACGNFKHVYSPSSTTNILDHFSLLEDDLIQIGQDILSSSILKDDPIAVKKAKTAYRACVNVDSYTKPYAPEMRTVQEVGGMPLLSPSNETAKFSWNEIGDLVGQYGIPLIFTYTVGQISQNESAIAISTDPLSNPSLLRPQFNKSYDAVLEQTFQEEAKRRVTRSTSPAPFDVFLQTLAKKLLEHSNATKTEAEMLSDLDDMATFMRQLYAGGIIDDDVLPLSSPVTVKKLQDWTDLQFAGEDIINWIDYLNTIFKMSGVEITDDTQIYQPNAKSIYGTLNLVKQTDPKIVKNFALLRIFLFQAPDSDSITRKAFEDYYTAKGYQLFSRPKYCARKILDVVDTASLSYAVTYSYQKYHYNINKIKQAAELVQRIVNTFEDTLEASEWMDTESRSSALQKIKNLLVLLGYPDFVEDTTGLDAFYENFRVCQWDNYGNARVIRAFKQAYQFMQLKPNRQFWGKSTFDANAYYNRPNNKMVIPISMLNPVFFYGDKTTLDYSRLGSIIGHEISHGFDANGKNYDENGILESWWTQETVDAFNQATTCFKDQYSQYYVSEIQTYINGSYSLNENLADNGGVRQAYKAFKRLTDQQEIQTTGNYTLDQLFFIGYATMWCGLESNYALNVLVSTPNGYPPKEYRVIGSLSNMEEFSHAFNCPIGSNMNPENKCILW</sequence>
<dbReference type="InterPro" id="IPR018497">
    <property type="entry name" value="Peptidase_M13_C"/>
</dbReference>
<dbReference type="GO" id="GO:0004222">
    <property type="term" value="F:metalloendopeptidase activity"/>
    <property type="evidence" value="ECO:0007669"/>
    <property type="project" value="InterPro"/>
</dbReference>
<comment type="cofactor">
    <cofactor evidence="1">
        <name>Zn(2+)</name>
        <dbReference type="ChEBI" id="CHEBI:29105"/>
    </cofactor>
</comment>
<comment type="subcellular location">
    <subcellularLocation>
        <location evidence="2">Cell membrane</location>
        <topology evidence="2">Single-pass type II membrane protein</topology>
    </subcellularLocation>
</comment>
<dbReference type="PANTHER" id="PTHR11733:SF167">
    <property type="entry name" value="FI17812P1-RELATED"/>
    <property type="match status" value="1"/>
</dbReference>
<comment type="caution">
    <text evidence="12">The sequence shown here is derived from an EMBL/GenBank/DDBJ whole genome shotgun (WGS) entry which is preliminary data.</text>
</comment>
<keyword evidence="5" id="KW-0479">Metal-binding</keyword>
<protein>
    <submittedName>
        <fullName evidence="12">Uncharacterized protein</fullName>
    </submittedName>
</protein>
<keyword evidence="9" id="KW-0732">Signal</keyword>
<gene>
    <name evidence="12" type="ORF">Zmor_018142</name>
</gene>
<dbReference type="Pfam" id="PF01431">
    <property type="entry name" value="Peptidase_M13"/>
    <property type="match status" value="1"/>
</dbReference>
<feature type="domain" description="Peptidase M13 C-terminal" evidence="10">
    <location>
        <begin position="517"/>
        <end position="717"/>
    </location>
</feature>
<evidence type="ECO:0000256" key="8">
    <source>
        <dbReference type="ARBA" id="ARBA00023049"/>
    </source>
</evidence>
<feature type="chain" id="PRO_5041407225" evidence="9">
    <location>
        <begin position="23"/>
        <end position="720"/>
    </location>
</feature>
<evidence type="ECO:0000256" key="5">
    <source>
        <dbReference type="ARBA" id="ARBA00022723"/>
    </source>
</evidence>
<evidence type="ECO:0000259" key="10">
    <source>
        <dbReference type="Pfam" id="PF01431"/>
    </source>
</evidence>
<organism evidence="12 13">
    <name type="scientific">Zophobas morio</name>
    <dbReference type="NCBI Taxonomy" id="2755281"/>
    <lineage>
        <taxon>Eukaryota</taxon>
        <taxon>Metazoa</taxon>
        <taxon>Ecdysozoa</taxon>
        <taxon>Arthropoda</taxon>
        <taxon>Hexapoda</taxon>
        <taxon>Insecta</taxon>
        <taxon>Pterygota</taxon>
        <taxon>Neoptera</taxon>
        <taxon>Endopterygota</taxon>
        <taxon>Coleoptera</taxon>
        <taxon>Polyphaga</taxon>
        <taxon>Cucujiformia</taxon>
        <taxon>Tenebrionidae</taxon>
        <taxon>Zophobas</taxon>
    </lineage>
</organism>
<reference evidence="12" key="1">
    <citation type="journal article" date="2023" name="G3 (Bethesda)">
        <title>Whole genome assemblies of Zophobas morio and Tenebrio molitor.</title>
        <authorList>
            <person name="Kaur S."/>
            <person name="Stinson S.A."/>
            <person name="diCenzo G.C."/>
        </authorList>
    </citation>
    <scope>NUCLEOTIDE SEQUENCE</scope>
    <source>
        <strain evidence="12">QUZm001</strain>
    </source>
</reference>
<dbReference type="Gene3D" id="3.40.390.10">
    <property type="entry name" value="Collagenase (Catalytic Domain)"/>
    <property type="match status" value="1"/>
</dbReference>
<dbReference type="PROSITE" id="PS51885">
    <property type="entry name" value="NEPRILYSIN"/>
    <property type="match status" value="1"/>
</dbReference>
<dbReference type="Proteomes" id="UP001168821">
    <property type="component" value="Unassembled WGS sequence"/>
</dbReference>
<dbReference type="Gene3D" id="1.10.1380.10">
    <property type="entry name" value="Neutral endopeptidase , domain2"/>
    <property type="match status" value="1"/>
</dbReference>
<name>A0AA38IDR7_9CUCU</name>
<dbReference type="GO" id="GO:0016485">
    <property type="term" value="P:protein processing"/>
    <property type="evidence" value="ECO:0007669"/>
    <property type="project" value="TreeGrafter"/>
</dbReference>
<dbReference type="EMBL" id="JALNTZ010000005">
    <property type="protein sequence ID" value="KAJ3652152.1"/>
    <property type="molecule type" value="Genomic_DNA"/>
</dbReference>
<dbReference type="CDD" id="cd08662">
    <property type="entry name" value="M13"/>
    <property type="match status" value="1"/>
</dbReference>
<evidence type="ECO:0000313" key="13">
    <source>
        <dbReference type="Proteomes" id="UP001168821"/>
    </source>
</evidence>
<feature type="domain" description="Peptidase M13 N-terminal" evidence="11">
    <location>
        <begin position="43"/>
        <end position="460"/>
    </location>
</feature>
<evidence type="ECO:0000256" key="6">
    <source>
        <dbReference type="ARBA" id="ARBA00022801"/>
    </source>
</evidence>
<keyword evidence="7" id="KW-0862">Zinc</keyword>
<dbReference type="InterPro" id="IPR042089">
    <property type="entry name" value="Peptidase_M13_dom_2"/>
</dbReference>
<evidence type="ECO:0000256" key="1">
    <source>
        <dbReference type="ARBA" id="ARBA00001947"/>
    </source>
</evidence>
<dbReference type="SUPFAM" id="SSF55486">
    <property type="entry name" value="Metalloproteases ('zincins'), catalytic domain"/>
    <property type="match status" value="1"/>
</dbReference>
<dbReference type="InterPro" id="IPR008753">
    <property type="entry name" value="Peptidase_M13_N"/>
</dbReference>
<feature type="signal peptide" evidence="9">
    <location>
        <begin position="1"/>
        <end position="22"/>
    </location>
</feature>
<evidence type="ECO:0000256" key="9">
    <source>
        <dbReference type="SAM" id="SignalP"/>
    </source>
</evidence>
<evidence type="ECO:0000313" key="12">
    <source>
        <dbReference type="EMBL" id="KAJ3652152.1"/>
    </source>
</evidence>
<proteinExistence type="inferred from homology"/>
<evidence type="ECO:0000256" key="2">
    <source>
        <dbReference type="ARBA" id="ARBA00004401"/>
    </source>
</evidence>
<keyword evidence="6" id="KW-0378">Hydrolase</keyword>
<dbReference type="GO" id="GO:0046872">
    <property type="term" value="F:metal ion binding"/>
    <property type="evidence" value="ECO:0007669"/>
    <property type="project" value="UniProtKB-KW"/>
</dbReference>
<keyword evidence="4" id="KW-0645">Protease</keyword>
<evidence type="ECO:0000259" key="11">
    <source>
        <dbReference type="Pfam" id="PF05649"/>
    </source>
</evidence>
<comment type="similarity">
    <text evidence="3">Belongs to the peptidase M13 family.</text>
</comment>
<dbReference type="Pfam" id="PF05649">
    <property type="entry name" value="Peptidase_M13_N"/>
    <property type="match status" value="1"/>
</dbReference>
<evidence type="ECO:0000256" key="4">
    <source>
        <dbReference type="ARBA" id="ARBA00022670"/>
    </source>
</evidence>
<keyword evidence="13" id="KW-1185">Reference proteome</keyword>
<evidence type="ECO:0000256" key="7">
    <source>
        <dbReference type="ARBA" id="ARBA00022833"/>
    </source>
</evidence>
<dbReference type="AlphaFoldDB" id="A0AA38IDR7"/>